<dbReference type="SUPFAM" id="SSF51445">
    <property type="entry name" value="(Trans)glycosidases"/>
    <property type="match status" value="1"/>
</dbReference>
<dbReference type="AlphaFoldDB" id="A0A1E5H0I8"/>
<keyword evidence="5" id="KW-0378">Hydrolase</keyword>
<dbReference type="Pfam" id="PF00232">
    <property type="entry name" value="Glyco_hydro_1"/>
    <property type="match status" value="2"/>
</dbReference>
<protein>
    <submittedName>
        <fullName evidence="6">6-phospho-beta-glucosidase</fullName>
    </submittedName>
</protein>
<dbReference type="InterPro" id="IPR018120">
    <property type="entry name" value="Glyco_hydro_1_AS"/>
</dbReference>
<keyword evidence="7" id="KW-1185">Reference proteome</keyword>
<dbReference type="PROSITE" id="PS00653">
    <property type="entry name" value="GLYCOSYL_HYDROL_F1_2"/>
    <property type="match status" value="1"/>
</dbReference>
<dbReference type="EMBL" id="MIKB01000004">
    <property type="protein sequence ID" value="OEG18322.1"/>
    <property type="molecule type" value="Genomic_DNA"/>
</dbReference>
<dbReference type="GO" id="GO:0005829">
    <property type="term" value="C:cytosol"/>
    <property type="evidence" value="ECO:0007669"/>
    <property type="project" value="TreeGrafter"/>
</dbReference>
<proteinExistence type="inferred from homology"/>
<dbReference type="RefSeq" id="WP_069634207.1">
    <property type="nucleotide sequence ID" value="NZ_JXKZ01000016.1"/>
</dbReference>
<dbReference type="GO" id="GO:0008422">
    <property type="term" value="F:beta-glucosidase activity"/>
    <property type="evidence" value="ECO:0007669"/>
    <property type="project" value="TreeGrafter"/>
</dbReference>
<comment type="similarity">
    <text evidence="1 4">Belongs to the glycosyl hydrolase 1 family.</text>
</comment>
<evidence type="ECO:0000313" key="7">
    <source>
        <dbReference type="Proteomes" id="UP000094764"/>
    </source>
</evidence>
<evidence type="ECO:0000256" key="3">
    <source>
        <dbReference type="PROSITE-ProRule" id="PRU10055"/>
    </source>
</evidence>
<evidence type="ECO:0000313" key="6">
    <source>
        <dbReference type="EMBL" id="OEG18322.1"/>
    </source>
</evidence>
<evidence type="ECO:0000256" key="1">
    <source>
        <dbReference type="ARBA" id="ARBA00010838"/>
    </source>
</evidence>
<dbReference type="Proteomes" id="UP000094764">
    <property type="component" value="Unassembled WGS sequence"/>
</dbReference>
<dbReference type="PANTHER" id="PTHR10353:SF296">
    <property type="entry name" value="6-PHOSPHO-BETA-GLUCOSIDASE"/>
    <property type="match status" value="1"/>
</dbReference>
<accession>A0A1E5H0I8</accession>
<dbReference type="PRINTS" id="PR00131">
    <property type="entry name" value="GLHYDRLASE1"/>
</dbReference>
<dbReference type="InterPro" id="IPR017853">
    <property type="entry name" value="GH"/>
</dbReference>
<dbReference type="STRING" id="903983.BCR23_13910"/>
<dbReference type="OrthoDB" id="1637462at2"/>
<feature type="active site" description="Nucleophile" evidence="3">
    <location>
        <position position="386"/>
    </location>
</feature>
<keyword evidence="2 5" id="KW-0326">Glycosidase</keyword>
<dbReference type="GO" id="GO:0016052">
    <property type="term" value="P:carbohydrate catabolic process"/>
    <property type="evidence" value="ECO:0007669"/>
    <property type="project" value="TreeGrafter"/>
</dbReference>
<name>A0A1E5H0I8_9ENTE</name>
<dbReference type="Gene3D" id="3.20.20.80">
    <property type="entry name" value="Glycosidases"/>
    <property type="match status" value="1"/>
</dbReference>
<evidence type="ECO:0000256" key="2">
    <source>
        <dbReference type="ARBA" id="ARBA00023295"/>
    </source>
</evidence>
<dbReference type="PATRIC" id="fig|903983.4.peg.953"/>
<dbReference type="InterPro" id="IPR033132">
    <property type="entry name" value="GH_1_N_CS"/>
</dbReference>
<sequence>MSKSVFPENFLWGGATAANQYEGGYLSGGKELSTLDAITGGSHTTPRMITYKTKEGKIETSGRGDALPEGAIGYVDPNRYYPSHVATDFYHHYKEDIALFAEMGFKCFRLSIAWSRICPKGTMEINEEGLAFYDKVFDELLSYGIEPVVTINHFDIPMYLADELDGWSSRKVIDYFLFFCETLFKRYKDKVKYWMTFNEINFLRSWTQIGIHQNDKQAKYQAAHHLFVASAKAVKLGHKINPDFNIGMMVAYIPSYPMSCNPEDVMEAVKFNREQEFYIDVQAKGYYPAHKLKEFERENVVIKKEAGDDEIIQEGTVDYIGFSYYMSTVSAANPDEVKYVGGNQMPAVKNPYLQESDWGWAVDPLGLRISLCKLYDRYNIPLFVVENGFGAVDKVEADGTIQDDYRIDYFSKHVAAMKDAIELDGVDLIGYTPWGCIDLVSAGTGEMKKRYGFIYVDMDDDGHGTLARSRKKSFYWYKSLIESNGSKICR</sequence>
<evidence type="ECO:0000256" key="5">
    <source>
        <dbReference type="RuleBase" id="RU004468"/>
    </source>
</evidence>
<gene>
    <name evidence="6" type="ORF">BCR23_13910</name>
</gene>
<organism evidence="6 7">
    <name type="scientific">Enterococcus quebecensis</name>
    <dbReference type="NCBI Taxonomy" id="903983"/>
    <lineage>
        <taxon>Bacteria</taxon>
        <taxon>Bacillati</taxon>
        <taxon>Bacillota</taxon>
        <taxon>Bacilli</taxon>
        <taxon>Lactobacillales</taxon>
        <taxon>Enterococcaceae</taxon>
        <taxon>Enterococcus</taxon>
    </lineage>
</organism>
<dbReference type="InterPro" id="IPR001360">
    <property type="entry name" value="Glyco_hydro_1"/>
</dbReference>
<dbReference type="PANTHER" id="PTHR10353">
    <property type="entry name" value="GLYCOSYL HYDROLASE"/>
    <property type="match status" value="1"/>
</dbReference>
<dbReference type="PROSITE" id="PS00572">
    <property type="entry name" value="GLYCOSYL_HYDROL_F1_1"/>
    <property type="match status" value="1"/>
</dbReference>
<comment type="caution">
    <text evidence="6">The sequence shown here is derived from an EMBL/GenBank/DDBJ whole genome shotgun (WGS) entry which is preliminary data.</text>
</comment>
<evidence type="ECO:0000256" key="4">
    <source>
        <dbReference type="RuleBase" id="RU003690"/>
    </source>
</evidence>
<reference evidence="7" key="1">
    <citation type="submission" date="2016-09" db="EMBL/GenBank/DDBJ databases">
        <authorList>
            <person name="Gulvik C.A."/>
        </authorList>
    </citation>
    <scope>NUCLEOTIDE SEQUENCE [LARGE SCALE GENOMIC DNA]</scope>
    <source>
        <strain evidence="7">LMG 26306</strain>
    </source>
</reference>